<comment type="catalytic activity">
    <reaction evidence="7">
        <text>(6S)-5,6,7,8-tetrahydrofolate + NADP(+) = 7,8-dihydrofolate + NADPH + H(+)</text>
        <dbReference type="Rhea" id="RHEA:15009"/>
        <dbReference type="ChEBI" id="CHEBI:15378"/>
        <dbReference type="ChEBI" id="CHEBI:57451"/>
        <dbReference type="ChEBI" id="CHEBI:57453"/>
        <dbReference type="ChEBI" id="CHEBI:57783"/>
        <dbReference type="ChEBI" id="CHEBI:58349"/>
        <dbReference type="EC" id="1.5.1.3"/>
    </reaction>
</comment>
<evidence type="ECO:0000256" key="7">
    <source>
        <dbReference type="PIRNR" id="PIRNR000194"/>
    </source>
</evidence>
<dbReference type="SUPFAM" id="SSF53597">
    <property type="entry name" value="Dihydrofolate reductase-like"/>
    <property type="match status" value="1"/>
</dbReference>
<dbReference type="GO" id="GO:0046655">
    <property type="term" value="P:folic acid metabolic process"/>
    <property type="evidence" value="ECO:0007669"/>
    <property type="project" value="TreeGrafter"/>
</dbReference>
<dbReference type="STRING" id="1133569.FD21_GL000851"/>
<keyword evidence="5 7" id="KW-0521">NADP</keyword>
<dbReference type="GO" id="GO:0006730">
    <property type="term" value="P:one-carbon metabolic process"/>
    <property type="evidence" value="ECO:0007669"/>
    <property type="project" value="UniProtKB-KW"/>
</dbReference>
<comment type="caution">
    <text evidence="9">The sequence shown here is derived from an EMBL/GenBank/DDBJ whole genome shotgun (WGS) entry which is preliminary data.</text>
</comment>
<comment type="similarity">
    <text evidence="2 7">Belongs to the dihydrofolate reductase family.</text>
</comment>
<keyword evidence="6 7" id="KW-0560">Oxidoreductase</keyword>
<evidence type="ECO:0000256" key="1">
    <source>
        <dbReference type="ARBA" id="ARBA00004903"/>
    </source>
</evidence>
<dbReference type="UniPathway" id="UPA00077">
    <property type="reaction ID" value="UER00158"/>
</dbReference>
<protein>
    <recommendedName>
        <fullName evidence="3 7">Dihydrofolate reductase</fullName>
        <ecNumber evidence="3 7">1.5.1.3</ecNumber>
    </recommendedName>
</protein>
<feature type="domain" description="DHFR" evidence="8">
    <location>
        <begin position="1"/>
        <end position="164"/>
    </location>
</feature>
<dbReference type="EC" id="1.5.1.3" evidence="3 7"/>
<evidence type="ECO:0000256" key="2">
    <source>
        <dbReference type="ARBA" id="ARBA00009539"/>
    </source>
</evidence>
<reference evidence="9 10" key="1">
    <citation type="journal article" date="2015" name="Genome Announc.">
        <title>Expanding the biotechnology potential of lactobacilli through comparative genomics of 213 strains and associated genera.</title>
        <authorList>
            <person name="Sun Z."/>
            <person name="Harris H.M."/>
            <person name="McCann A."/>
            <person name="Guo C."/>
            <person name="Argimon S."/>
            <person name="Zhang W."/>
            <person name="Yang X."/>
            <person name="Jeffery I.B."/>
            <person name="Cooney J.C."/>
            <person name="Kagawa T.F."/>
            <person name="Liu W."/>
            <person name="Song Y."/>
            <person name="Salvetti E."/>
            <person name="Wrobel A."/>
            <person name="Rasinkangas P."/>
            <person name="Parkhill J."/>
            <person name="Rea M.C."/>
            <person name="O'Sullivan O."/>
            <person name="Ritari J."/>
            <person name="Douillard F.P."/>
            <person name="Paul Ross R."/>
            <person name="Yang R."/>
            <person name="Briner A.E."/>
            <person name="Felis G.E."/>
            <person name="de Vos W.M."/>
            <person name="Barrangou R."/>
            <person name="Klaenhammer T.R."/>
            <person name="Caufield P.W."/>
            <person name="Cui Y."/>
            <person name="Zhang H."/>
            <person name="O'Toole P.W."/>
        </authorList>
    </citation>
    <scope>NUCLEOTIDE SEQUENCE [LARGE SCALE GENOMIC DNA]</scope>
    <source>
        <strain evidence="9 10">DSM 20605</strain>
    </source>
</reference>
<evidence type="ECO:0000256" key="5">
    <source>
        <dbReference type="ARBA" id="ARBA00022857"/>
    </source>
</evidence>
<dbReference type="InterPro" id="IPR024072">
    <property type="entry name" value="DHFR-like_dom_sf"/>
</dbReference>
<evidence type="ECO:0000256" key="3">
    <source>
        <dbReference type="ARBA" id="ARBA00012856"/>
    </source>
</evidence>
<dbReference type="GO" id="GO:0005829">
    <property type="term" value="C:cytosol"/>
    <property type="evidence" value="ECO:0007669"/>
    <property type="project" value="TreeGrafter"/>
</dbReference>
<evidence type="ECO:0000259" key="8">
    <source>
        <dbReference type="PROSITE" id="PS51330"/>
    </source>
</evidence>
<dbReference type="Gene3D" id="3.40.430.10">
    <property type="entry name" value="Dihydrofolate Reductase, subunit A"/>
    <property type="match status" value="1"/>
</dbReference>
<dbReference type="eggNOG" id="COG0262">
    <property type="taxonomic scope" value="Bacteria"/>
</dbReference>
<evidence type="ECO:0000313" key="9">
    <source>
        <dbReference type="EMBL" id="KRM88773.1"/>
    </source>
</evidence>
<keyword evidence="4 7" id="KW-0554">One-carbon metabolism</keyword>
<dbReference type="InterPro" id="IPR001796">
    <property type="entry name" value="DHFR_dom"/>
</dbReference>
<comment type="pathway">
    <text evidence="1 7">Cofactor biosynthesis; tetrahydrofolate biosynthesis; 5,6,7,8-tetrahydrofolate from 7,8-dihydrofolate: step 1/1.</text>
</comment>
<evidence type="ECO:0000313" key="10">
    <source>
        <dbReference type="Proteomes" id="UP000051576"/>
    </source>
</evidence>
<dbReference type="GO" id="GO:0046654">
    <property type="term" value="P:tetrahydrofolate biosynthetic process"/>
    <property type="evidence" value="ECO:0007669"/>
    <property type="project" value="UniProtKB-UniPathway"/>
</dbReference>
<dbReference type="EMBL" id="AYYX01000022">
    <property type="protein sequence ID" value="KRM88773.1"/>
    <property type="molecule type" value="Genomic_DNA"/>
</dbReference>
<sequence>MLAFIWAEDIQHHIGYRGKLPWHLPADLAHFKRMTLHHPIIMGRRTFESFPGLLPQRHHYLLTHDQKHDQQYAQNPQMTVVHSKQALGKLLQDDSQLFFIIGGASLFAAFAEQVDLLYVTKIAANFSGDVKMPPIPGKFELVWAKRGKMDSQNHYPYQFKLYRRQTEQSE</sequence>
<dbReference type="PANTHER" id="PTHR48069:SF3">
    <property type="entry name" value="DIHYDROFOLATE REDUCTASE"/>
    <property type="match status" value="1"/>
</dbReference>
<gene>
    <name evidence="9" type="ORF">FD21_GL000851</name>
</gene>
<dbReference type="GO" id="GO:0046452">
    <property type="term" value="P:dihydrofolate metabolic process"/>
    <property type="evidence" value="ECO:0007669"/>
    <property type="project" value="TreeGrafter"/>
</dbReference>
<comment type="function">
    <text evidence="7">Key enzyme in folate metabolism. Catalyzes an essential reaction for de novo glycine and purine synthesis, and for DNA precursor synthesis.</text>
</comment>
<dbReference type="InterPro" id="IPR012259">
    <property type="entry name" value="DHFR"/>
</dbReference>
<dbReference type="PANTHER" id="PTHR48069">
    <property type="entry name" value="DIHYDROFOLATE REDUCTASE"/>
    <property type="match status" value="1"/>
</dbReference>
<dbReference type="OrthoDB" id="9804315at2"/>
<evidence type="ECO:0000256" key="6">
    <source>
        <dbReference type="ARBA" id="ARBA00023002"/>
    </source>
</evidence>
<dbReference type="PRINTS" id="PR00070">
    <property type="entry name" value="DHFR"/>
</dbReference>
<accession>A0A0R2CBL9</accession>
<dbReference type="PIRSF" id="PIRSF000194">
    <property type="entry name" value="DHFR"/>
    <property type="match status" value="1"/>
</dbReference>
<evidence type="ECO:0000256" key="4">
    <source>
        <dbReference type="ARBA" id="ARBA00022563"/>
    </source>
</evidence>
<keyword evidence="10" id="KW-1185">Reference proteome</keyword>
<dbReference type="PATRIC" id="fig|1133569.4.peg.930"/>
<dbReference type="RefSeq" id="WP_010579960.1">
    <property type="nucleotide sequence ID" value="NZ_AHYZ01000049.1"/>
</dbReference>
<name>A0A0R2CBL9_9LACO</name>
<dbReference type="CDD" id="cd00209">
    <property type="entry name" value="DHFR"/>
    <property type="match status" value="1"/>
</dbReference>
<organism evidence="9 10">
    <name type="scientific">Liquorilactobacillus vini DSM 20605</name>
    <dbReference type="NCBI Taxonomy" id="1133569"/>
    <lineage>
        <taxon>Bacteria</taxon>
        <taxon>Bacillati</taxon>
        <taxon>Bacillota</taxon>
        <taxon>Bacilli</taxon>
        <taxon>Lactobacillales</taxon>
        <taxon>Lactobacillaceae</taxon>
        <taxon>Liquorilactobacillus</taxon>
    </lineage>
</organism>
<proteinExistence type="inferred from homology"/>
<dbReference type="GO" id="GO:0050661">
    <property type="term" value="F:NADP binding"/>
    <property type="evidence" value="ECO:0007669"/>
    <property type="project" value="InterPro"/>
</dbReference>
<dbReference type="AlphaFoldDB" id="A0A0R2CBL9"/>
<dbReference type="Pfam" id="PF00186">
    <property type="entry name" value="DHFR_1"/>
    <property type="match status" value="1"/>
</dbReference>
<dbReference type="Proteomes" id="UP000051576">
    <property type="component" value="Unassembled WGS sequence"/>
</dbReference>
<dbReference type="GO" id="GO:0004146">
    <property type="term" value="F:dihydrofolate reductase activity"/>
    <property type="evidence" value="ECO:0007669"/>
    <property type="project" value="UniProtKB-EC"/>
</dbReference>
<dbReference type="PROSITE" id="PS51330">
    <property type="entry name" value="DHFR_2"/>
    <property type="match status" value="1"/>
</dbReference>